<dbReference type="FunFam" id="1.10.10.60:FF:000032">
    <property type="entry name" value="Zinc finger and SCAN domain-containing 20"/>
    <property type="match status" value="1"/>
</dbReference>
<evidence type="ECO:0000256" key="2">
    <source>
        <dbReference type="ARBA" id="ARBA00023015"/>
    </source>
</evidence>
<evidence type="ECO:0000256" key="1">
    <source>
        <dbReference type="ARBA" id="ARBA00004123"/>
    </source>
</evidence>
<feature type="region of interest" description="Disordered" evidence="7">
    <location>
        <begin position="114"/>
        <end position="180"/>
    </location>
</feature>
<dbReference type="GO" id="GO:0003677">
    <property type="term" value="F:DNA binding"/>
    <property type="evidence" value="ECO:0007669"/>
    <property type="project" value="UniProtKB-KW"/>
</dbReference>
<evidence type="ECO:0000313" key="10">
    <source>
        <dbReference type="Proteomes" id="UP000634136"/>
    </source>
</evidence>
<keyword evidence="4" id="KW-0804">Transcription</keyword>
<dbReference type="PROSITE" id="PS50090">
    <property type="entry name" value="MYB_LIKE"/>
    <property type="match status" value="1"/>
</dbReference>
<evidence type="ECO:0000256" key="4">
    <source>
        <dbReference type="ARBA" id="ARBA00023163"/>
    </source>
</evidence>
<dbReference type="AlphaFoldDB" id="A0A834WJI8"/>
<dbReference type="PANTHER" id="PTHR21654">
    <property type="entry name" value="FI21293P1"/>
    <property type="match status" value="1"/>
</dbReference>
<keyword evidence="6" id="KW-0175">Coiled coil</keyword>
<sequence>MMNMDVSSSTSSESRLGQWSMEETKELVGIRAELDQSFMETKRNKQLWQLISNSMRLKGYLRSPEQCKCKWKNLVTRYKGCETGESESTKQQFPFYNELQTIFTSRMQRMVMAEAEGSGGGSRKNKAVVVSSEEEEEDQDMQQLEDEDNMSIERDHHHHRRTKKMKKSKNNDSSNNHDGGLKEIVEELMRQHMRMESEWMEAVEAREKERKEREREWKETMEALEKERMMMDQRWREREEQRRVREEARAQRRDALITALLNKLTRQDNMTMAMRQ</sequence>
<feature type="compositionally biased region" description="Basic residues" evidence="7">
    <location>
        <begin position="156"/>
        <end position="168"/>
    </location>
</feature>
<dbReference type="PANTHER" id="PTHR21654:SF66">
    <property type="entry name" value="TRIHELIX TRANSCRIPTION FACTOR GT-3B"/>
    <property type="match status" value="1"/>
</dbReference>
<evidence type="ECO:0000256" key="5">
    <source>
        <dbReference type="ARBA" id="ARBA00023242"/>
    </source>
</evidence>
<keyword evidence="2" id="KW-0805">Transcription regulation</keyword>
<dbReference type="GO" id="GO:0006355">
    <property type="term" value="P:regulation of DNA-templated transcription"/>
    <property type="evidence" value="ECO:0007669"/>
    <property type="project" value="UniProtKB-ARBA"/>
</dbReference>
<dbReference type="Proteomes" id="UP000634136">
    <property type="component" value="Unassembled WGS sequence"/>
</dbReference>
<dbReference type="OrthoDB" id="691673at2759"/>
<evidence type="ECO:0000256" key="3">
    <source>
        <dbReference type="ARBA" id="ARBA00023125"/>
    </source>
</evidence>
<keyword evidence="10" id="KW-1185">Reference proteome</keyword>
<dbReference type="InterPro" id="IPR044822">
    <property type="entry name" value="Myb_DNA-bind_4"/>
</dbReference>
<comment type="subcellular location">
    <subcellularLocation>
        <location evidence="1">Nucleus</location>
    </subcellularLocation>
</comment>
<evidence type="ECO:0000259" key="8">
    <source>
        <dbReference type="PROSITE" id="PS50090"/>
    </source>
</evidence>
<evidence type="ECO:0000313" key="9">
    <source>
        <dbReference type="EMBL" id="KAF7825530.1"/>
    </source>
</evidence>
<organism evidence="9 10">
    <name type="scientific">Senna tora</name>
    <dbReference type="NCBI Taxonomy" id="362788"/>
    <lineage>
        <taxon>Eukaryota</taxon>
        <taxon>Viridiplantae</taxon>
        <taxon>Streptophyta</taxon>
        <taxon>Embryophyta</taxon>
        <taxon>Tracheophyta</taxon>
        <taxon>Spermatophyta</taxon>
        <taxon>Magnoliopsida</taxon>
        <taxon>eudicotyledons</taxon>
        <taxon>Gunneridae</taxon>
        <taxon>Pentapetalae</taxon>
        <taxon>rosids</taxon>
        <taxon>fabids</taxon>
        <taxon>Fabales</taxon>
        <taxon>Fabaceae</taxon>
        <taxon>Caesalpinioideae</taxon>
        <taxon>Cassia clade</taxon>
        <taxon>Senna</taxon>
    </lineage>
</organism>
<accession>A0A834WJI8</accession>
<protein>
    <submittedName>
        <fullName evidence="9">Trihelix transcription factor GT-3b-like</fullName>
    </submittedName>
</protein>
<dbReference type="Pfam" id="PF13837">
    <property type="entry name" value="Myb_DNA-bind_4"/>
    <property type="match status" value="1"/>
</dbReference>
<keyword evidence="5" id="KW-0539">Nucleus</keyword>
<proteinExistence type="predicted"/>
<evidence type="ECO:0000256" key="6">
    <source>
        <dbReference type="SAM" id="Coils"/>
    </source>
</evidence>
<evidence type="ECO:0000256" key="7">
    <source>
        <dbReference type="SAM" id="MobiDB-lite"/>
    </source>
</evidence>
<dbReference type="Gene3D" id="1.10.10.60">
    <property type="entry name" value="Homeodomain-like"/>
    <property type="match status" value="1"/>
</dbReference>
<dbReference type="EMBL" id="JAAIUW010000006">
    <property type="protein sequence ID" value="KAF7825530.1"/>
    <property type="molecule type" value="Genomic_DNA"/>
</dbReference>
<name>A0A834WJI8_9FABA</name>
<keyword evidence="3" id="KW-0238">DNA-binding</keyword>
<dbReference type="GO" id="GO:0005634">
    <property type="term" value="C:nucleus"/>
    <property type="evidence" value="ECO:0007669"/>
    <property type="project" value="UniProtKB-SubCell"/>
</dbReference>
<feature type="domain" description="Myb-like" evidence="8">
    <location>
        <begin position="11"/>
        <end position="75"/>
    </location>
</feature>
<gene>
    <name evidence="9" type="ORF">G2W53_016694</name>
</gene>
<dbReference type="InterPro" id="IPR001005">
    <property type="entry name" value="SANT/Myb"/>
</dbReference>
<reference evidence="9" key="1">
    <citation type="submission" date="2020-09" db="EMBL/GenBank/DDBJ databases">
        <title>Genome-Enabled Discovery of Anthraquinone Biosynthesis in Senna tora.</title>
        <authorList>
            <person name="Kang S.-H."/>
            <person name="Pandey R.P."/>
            <person name="Lee C.-M."/>
            <person name="Sim J.-S."/>
            <person name="Jeong J.-T."/>
            <person name="Choi B.-S."/>
            <person name="Jung M."/>
            <person name="Ginzburg D."/>
            <person name="Zhao K."/>
            <person name="Won S.Y."/>
            <person name="Oh T.-J."/>
            <person name="Yu Y."/>
            <person name="Kim N.-H."/>
            <person name="Lee O.R."/>
            <person name="Lee T.-H."/>
            <person name="Bashyal P."/>
            <person name="Kim T.-S."/>
            <person name="Lee W.-H."/>
            <person name="Kawkins C."/>
            <person name="Kim C.-K."/>
            <person name="Kim J.S."/>
            <person name="Ahn B.O."/>
            <person name="Rhee S.Y."/>
            <person name="Sohng J.K."/>
        </authorList>
    </citation>
    <scope>NUCLEOTIDE SEQUENCE</scope>
    <source>
        <tissue evidence="9">Leaf</tissue>
    </source>
</reference>
<comment type="caution">
    <text evidence="9">The sequence shown here is derived from an EMBL/GenBank/DDBJ whole genome shotgun (WGS) entry which is preliminary data.</text>
</comment>
<feature type="compositionally biased region" description="Acidic residues" evidence="7">
    <location>
        <begin position="132"/>
        <end position="150"/>
    </location>
</feature>
<dbReference type="CDD" id="cd12203">
    <property type="entry name" value="GT1"/>
    <property type="match status" value="1"/>
</dbReference>
<feature type="coiled-coil region" evidence="6">
    <location>
        <begin position="207"/>
        <end position="234"/>
    </location>
</feature>